<dbReference type="EMBL" id="JBHLTM010000069">
    <property type="protein sequence ID" value="MFC0686450.1"/>
    <property type="molecule type" value="Genomic_DNA"/>
</dbReference>
<accession>A0ABV6SB29</accession>
<dbReference type="Proteomes" id="UP001589858">
    <property type="component" value="Unassembled WGS sequence"/>
</dbReference>
<comment type="caution">
    <text evidence="2">The sequence shown here is derived from an EMBL/GenBank/DDBJ whole genome shotgun (WGS) entry which is preliminary data.</text>
</comment>
<keyword evidence="1" id="KW-1133">Transmembrane helix</keyword>
<evidence type="ECO:0000256" key="1">
    <source>
        <dbReference type="SAM" id="Phobius"/>
    </source>
</evidence>
<protein>
    <submittedName>
        <fullName evidence="2">Uncharacterized protein</fullName>
    </submittedName>
</protein>
<keyword evidence="3" id="KW-1185">Reference proteome</keyword>
<reference evidence="2 3" key="1">
    <citation type="submission" date="2024-09" db="EMBL/GenBank/DDBJ databases">
        <authorList>
            <person name="Sun Q."/>
            <person name="Mori K."/>
        </authorList>
    </citation>
    <scope>NUCLEOTIDE SEQUENCE [LARGE SCALE GENOMIC DNA]</scope>
    <source>
        <strain evidence="2 3">CICC 11035S</strain>
    </source>
</reference>
<sequence length="72" mass="7863">MSFDLNIYTATLNNPNGPIFVPEMTDWTPSSDDDSATALEFYGPPSPAVKIALLLNAVMLLAFLGWLLSIIF</sequence>
<keyword evidence="1" id="KW-0812">Transmembrane</keyword>
<evidence type="ECO:0000313" key="3">
    <source>
        <dbReference type="Proteomes" id="UP001589858"/>
    </source>
</evidence>
<keyword evidence="1" id="KW-0472">Membrane</keyword>
<gene>
    <name evidence="2" type="ORF">ACFFF8_17835</name>
</gene>
<evidence type="ECO:0000313" key="2">
    <source>
        <dbReference type="EMBL" id="MFC0686450.1"/>
    </source>
</evidence>
<feature type="transmembrane region" description="Helical" evidence="1">
    <location>
        <begin position="51"/>
        <end position="71"/>
    </location>
</feature>
<name>A0ABV6SB29_9SPHN</name>
<proteinExistence type="predicted"/>
<dbReference type="RefSeq" id="WP_008828778.1">
    <property type="nucleotide sequence ID" value="NZ_JAPCWC010000041.1"/>
</dbReference>
<organism evidence="2 3">
    <name type="scientific">Novosphingobium clariflavum</name>
    <dbReference type="NCBI Taxonomy" id="2029884"/>
    <lineage>
        <taxon>Bacteria</taxon>
        <taxon>Pseudomonadati</taxon>
        <taxon>Pseudomonadota</taxon>
        <taxon>Alphaproteobacteria</taxon>
        <taxon>Sphingomonadales</taxon>
        <taxon>Sphingomonadaceae</taxon>
        <taxon>Novosphingobium</taxon>
    </lineage>
</organism>